<evidence type="ECO:0000313" key="4">
    <source>
        <dbReference type="Proteomes" id="UP001162640"/>
    </source>
</evidence>
<feature type="signal peptide" evidence="2">
    <location>
        <begin position="1"/>
        <end position="20"/>
    </location>
</feature>
<dbReference type="Proteomes" id="UP001162640">
    <property type="component" value="Unassembled WGS sequence"/>
</dbReference>
<evidence type="ECO:0000256" key="2">
    <source>
        <dbReference type="SAM" id="SignalP"/>
    </source>
</evidence>
<evidence type="ECO:0000256" key="1">
    <source>
        <dbReference type="SAM" id="Phobius"/>
    </source>
</evidence>
<proteinExistence type="predicted"/>
<evidence type="ECO:0000313" key="3">
    <source>
        <dbReference type="EMBL" id="GMH48542.1"/>
    </source>
</evidence>
<accession>A0A9W7DN95</accession>
<keyword evidence="1" id="KW-0812">Transmembrane</keyword>
<comment type="caution">
    <text evidence="3">The sequence shown here is derived from an EMBL/GenBank/DDBJ whole genome shotgun (WGS) entry which is preliminary data.</text>
</comment>
<organism evidence="3 4">
    <name type="scientific">Triparma laevis f. inornata</name>
    <dbReference type="NCBI Taxonomy" id="1714386"/>
    <lineage>
        <taxon>Eukaryota</taxon>
        <taxon>Sar</taxon>
        <taxon>Stramenopiles</taxon>
        <taxon>Ochrophyta</taxon>
        <taxon>Bolidophyceae</taxon>
        <taxon>Parmales</taxon>
        <taxon>Triparmaceae</taxon>
        <taxon>Triparma</taxon>
    </lineage>
</organism>
<name>A0A9W7DN95_9STRA</name>
<dbReference type="EMBL" id="BLQM01000005">
    <property type="protein sequence ID" value="GMH48542.1"/>
    <property type="molecule type" value="Genomic_DNA"/>
</dbReference>
<dbReference type="AlphaFoldDB" id="A0A9W7DN95"/>
<keyword evidence="2" id="KW-0732">Signal</keyword>
<keyword evidence="1" id="KW-1133">Transmembrane helix</keyword>
<keyword evidence="1" id="KW-0472">Membrane</keyword>
<feature type="chain" id="PRO_5040779492" evidence="2">
    <location>
        <begin position="21"/>
        <end position="331"/>
    </location>
</feature>
<sequence>MRSKTILPSALLLLTSPVSSSTSSSLSVFSSHASQLHLSPASSRDSPTLSKDAASAIIGGIVGVTLPVNEGGYLPLAVDVFNRPGASVLVAVEGEKILDGEELDSTISSWHDMTTFEVRAYDPLDIVEQLVGDFRAPVGGVSMEDVEAFVNTLGVDFERARGEGEVVEELKSIVGALRKERVCGGDLKVDVVKVTSLKKLKLVGGSGVYESASGVLSAAVKKLLEEIRSGECGAVVQILRAETFGVEGRMLLAGETGTTQRRLVDGALVKGATNATSMAEIELYQISLWTGVVLVLALSWVICLVGGMDTNMDPILLAKFKADVGDGVKYD</sequence>
<gene>
    <name evidence="3" type="ORF">TL16_g00313</name>
</gene>
<feature type="transmembrane region" description="Helical" evidence="1">
    <location>
        <begin position="286"/>
        <end position="307"/>
    </location>
</feature>
<reference evidence="4" key="1">
    <citation type="journal article" date="2023" name="Commun. Biol.">
        <title>Genome analysis of Parmales, the sister group of diatoms, reveals the evolutionary specialization of diatoms from phago-mixotrophs to photoautotrophs.</title>
        <authorList>
            <person name="Ban H."/>
            <person name="Sato S."/>
            <person name="Yoshikawa S."/>
            <person name="Yamada K."/>
            <person name="Nakamura Y."/>
            <person name="Ichinomiya M."/>
            <person name="Sato N."/>
            <person name="Blanc-Mathieu R."/>
            <person name="Endo H."/>
            <person name="Kuwata A."/>
            <person name="Ogata H."/>
        </authorList>
    </citation>
    <scope>NUCLEOTIDE SEQUENCE [LARGE SCALE GENOMIC DNA]</scope>
</reference>
<protein>
    <submittedName>
        <fullName evidence="3">Uncharacterized protein</fullName>
    </submittedName>
</protein>